<sequence>MMSLGPSPLFHFSCFCRGDLLLPRILGFSLAAHLASVQLPAGLAALVMHSSSSSSSCSSHNSRWLPPSTAEAFLLLFTLCFAYSVSISIQEAEVPAP</sequence>
<evidence type="ECO:0000313" key="1">
    <source>
        <dbReference type="EMBL" id="KAJ7975862.1"/>
    </source>
</evidence>
<dbReference type="EMBL" id="JARAOO010000003">
    <property type="protein sequence ID" value="KAJ7975862.1"/>
    <property type="molecule type" value="Genomic_DNA"/>
</dbReference>
<dbReference type="Proteomes" id="UP001163823">
    <property type="component" value="Chromosome 3"/>
</dbReference>
<accession>A0AAD7VHC7</accession>
<protein>
    <submittedName>
        <fullName evidence="1">Uncharacterized protein</fullName>
    </submittedName>
</protein>
<evidence type="ECO:0000313" key="2">
    <source>
        <dbReference type="Proteomes" id="UP001163823"/>
    </source>
</evidence>
<dbReference type="KEGG" id="qsa:O6P43_005713"/>
<name>A0AAD7VHC7_QUISA</name>
<comment type="caution">
    <text evidence="1">The sequence shown here is derived from an EMBL/GenBank/DDBJ whole genome shotgun (WGS) entry which is preliminary data.</text>
</comment>
<dbReference type="AlphaFoldDB" id="A0AAD7VHC7"/>
<keyword evidence="2" id="KW-1185">Reference proteome</keyword>
<proteinExistence type="predicted"/>
<reference evidence="1" key="1">
    <citation type="journal article" date="2023" name="Science">
        <title>Elucidation of the pathway for biosynthesis of saponin adjuvants from the soapbark tree.</title>
        <authorList>
            <person name="Reed J."/>
            <person name="Orme A."/>
            <person name="El-Demerdash A."/>
            <person name="Owen C."/>
            <person name="Martin L.B.B."/>
            <person name="Misra R.C."/>
            <person name="Kikuchi S."/>
            <person name="Rejzek M."/>
            <person name="Martin A.C."/>
            <person name="Harkess A."/>
            <person name="Leebens-Mack J."/>
            <person name="Louveau T."/>
            <person name="Stephenson M.J."/>
            <person name="Osbourn A."/>
        </authorList>
    </citation>
    <scope>NUCLEOTIDE SEQUENCE</scope>
    <source>
        <strain evidence="1">S10</strain>
    </source>
</reference>
<organism evidence="1 2">
    <name type="scientific">Quillaja saponaria</name>
    <name type="common">Soap bark tree</name>
    <dbReference type="NCBI Taxonomy" id="32244"/>
    <lineage>
        <taxon>Eukaryota</taxon>
        <taxon>Viridiplantae</taxon>
        <taxon>Streptophyta</taxon>
        <taxon>Embryophyta</taxon>
        <taxon>Tracheophyta</taxon>
        <taxon>Spermatophyta</taxon>
        <taxon>Magnoliopsida</taxon>
        <taxon>eudicotyledons</taxon>
        <taxon>Gunneridae</taxon>
        <taxon>Pentapetalae</taxon>
        <taxon>rosids</taxon>
        <taxon>fabids</taxon>
        <taxon>Fabales</taxon>
        <taxon>Quillajaceae</taxon>
        <taxon>Quillaja</taxon>
    </lineage>
</organism>
<gene>
    <name evidence="1" type="ORF">O6P43_005713</name>
</gene>